<dbReference type="AlphaFoldDB" id="A0A6A4LFU2"/>
<feature type="transmembrane region" description="Helical" evidence="6">
    <location>
        <begin position="44"/>
        <end position="63"/>
    </location>
</feature>
<dbReference type="SMART" id="SM00554">
    <property type="entry name" value="FAS1"/>
    <property type="match status" value="1"/>
</dbReference>
<dbReference type="GO" id="GO:0051015">
    <property type="term" value="F:actin filament binding"/>
    <property type="evidence" value="ECO:0007669"/>
    <property type="project" value="InterPro"/>
</dbReference>
<dbReference type="SMART" id="SM00033">
    <property type="entry name" value="CH"/>
    <property type="match status" value="3"/>
</dbReference>
<keyword evidence="6" id="KW-0812">Transmembrane</keyword>
<evidence type="ECO:0000256" key="2">
    <source>
        <dbReference type="ARBA" id="ARBA00011385"/>
    </source>
</evidence>
<keyword evidence="3" id="KW-0677">Repeat</keyword>
<feature type="compositionally biased region" description="Low complexity" evidence="5">
    <location>
        <begin position="248"/>
        <end position="269"/>
    </location>
</feature>
<proteinExistence type="inferred from homology"/>
<feature type="domain" description="FAS1" evidence="8">
    <location>
        <begin position="84"/>
        <end position="226"/>
    </location>
</feature>
<evidence type="ECO:0000256" key="5">
    <source>
        <dbReference type="SAM" id="MobiDB-lite"/>
    </source>
</evidence>
<feature type="compositionally biased region" description="Basic and acidic residues" evidence="5">
    <location>
        <begin position="909"/>
        <end position="929"/>
    </location>
</feature>
<dbReference type="GO" id="GO:0005884">
    <property type="term" value="C:actin filament"/>
    <property type="evidence" value="ECO:0007669"/>
    <property type="project" value="TreeGrafter"/>
</dbReference>
<dbReference type="GO" id="GO:0032432">
    <property type="term" value="C:actin filament bundle"/>
    <property type="evidence" value="ECO:0007669"/>
    <property type="project" value="TreeGrafter"/>
</dbReference>
<dbReference type="FunFam" id="1.10.418.10:FF:000041">
    <property type="entry name" value="Fimbrin-2 isoform A"/>
    <property type="match status" value="1"/>
</dbReference>
<comment type="caution">
    <text evidence="9">The sequence shown here is derived from an EMBL/GenBank/DDBJ whole genome shotgun (WGS) entry which is preliminary data.</text>
</comment>
<gene>
    <name evidence="9" type="ORF">C3L33_11867</name>
</gene>
<dbReference type="FunFam" id="1.10.418.10:FF:000034">
    <property type="entry name" value="Fimbrin-2 like"/>
    <property type="match status" value="1"/>
</dbReference>
<dbReference type="GO" id="GO:0005737">
    <property type="term" value="C:cytoplasm"/>
    <property type="evidence" value="ECO:0007669"/>
    <property type="project" value="TreeGrafter"/>
</dbReference>
<evidence type="ECO:0000256" key="3">
    <source>
        <dbReference type="ARBA" id="ARBA00022737"/>
    </source>
</evidence>
<reference evidence="9 10" key="1">
    <citation type="journal article" date="2019" name="Genome Biol. Evol.">
        <title>The Rhododendron genome and chromosomal organization provide insight into shared whole-genome duplications across the heath family (Ericaceae).</title>
        <authorList>
            <person name="Soza V.L."/>
            <person name="Lindsley D."/>
            <person name="Waalkes A."/>
            <person name="Ramage E."/>
            <person name="Patwardhan R.P."/>
            <person name="Burton J.N."/>
            <person name="Adey A."/>
            <person name="Kumar A."/>
            <person name="Qiu R."/>
            <person name="Shendure J."/>
            <person name="Hall B."/>
        </authorList>
    </citation>
    <scope>NUCLEOTIDE SEQUENCE [LARGE SCALE GENOMIC DNA]</scope>
    <source>
        <strain evidence="9">RSF 1966-606</strain>
    </source>
</reference>
<comment type="similarity">
    <text evidence="1">Belongs to the fasciclin-like AGP family.</text>
</comment>
<feature type="non-terminal residue" evidence="9">
    <location>
        <position position="1"/>
    </location>
</feature>
<keyword evidence="10" id="KW-1185">Reference proteome</keyword>
<dbReference type="FunFam" id="1.10.418.10:FF:000045">
    <property type="entry name" value="Fimbrin-1 isoform A"/>
    <property type="match status" value="1"/>
</dbReference>
<dbReference type="Pfam" id="PF00307">
    <property type="entry name" value="CH"/>
    <property type="match status" value="3"/>
</dbReference>
<dbReference type="InterPro" id="IPR039959">
    <property type="entry name" value="Fimbrin/Plastin"/>
</dbReference>
<evidence type="ECO:0000256" key="1">
    <source>
        <dbReference type="ARBA" id="ARBA00007843"/>
    </source>
</evidence>
<keyword evidence="6" id="KW-1133">Transmembrane helix</keyword>
<dbReference type="PANTHER" id="PTHR19961">
    <property type="entry name" value="FIMBRIN/PLASTIN"/>
    <property type="match status" value="1"/>
</dbReference>
<dbReference type="CDD" id="cd21296">
    <property type="entry name" value="CH_AtFIM_like_rpt2"/>
    <property type="match status" value="1"/>
</dbReference>
<feature type="region of interest" description="Disordered" evidence="5">
    <location>
        <begin position="236"/>
        <end position="269"/>
    </location>
</feature>
<organism evidence="9 10">
    <name type="scientific">Rhododendron williamsianum</name>
    <dbReference type="NCBI Taxonomy" id="262921"/>
    <lineage>
        <taxon>Eukaryota</taxon>
        <taxon>Viridiplantae</taxon>
        <taxon>Streptophyta</taxon>
        <taxon>Embryophyta</taxon>
        <taxon>Tracheophyta</taxon>
        <taxon>Spermatophyta</taxon>
        <taxon>Magnoliopsida</taxon>
        <taxon>eudicotyledons</taxon>
        <taxon>Gunneridae</taxon>
        <taxon>Pentapetalae</taxon>
        <taxon>asterids</taxon>
        <taxon>Ericales</taxon>
        <taxon>Ericaceae</taxon>
        <taxon>Ericoideae</taxon>
        <taxon>Rhodoreae</taxon>
        <taxon>Rhododendron</taxon>
    </lineage>
</organism>
<keyword evidence="6" id="KW-0472">Membrane</keyword>
<accession>A0A6A4LFU2</accession>
<evidence type="ECO:0000259" key="8">
    <source>
        <dbReference type="PROSITE" id="PS50213"/>
    </source>
</evidence>
<dbReference type="Gene3D" id="1.10.418.10">
    <property type="entry name" value="Calponin-like domain"/>
    <property type="match status" value="5"/>
</dbReference>
<dbReference type="Proteomes" id="UP000428333">
    <property type="component" value="Linkage Group LG07"/>
</dbReference>
<dbReference type="Gene3D" id="2.30.180.10">
    <property type="entry name" value="FAS1 domain"/>
    <property type="match status" value="1"/>
</dbReference>
<dbReference type="InterPro" id="IPR001589">
    <property type="entry name" value="Actinin_actin-bd_CS"/>
</dbReference>
<dbReference type="GO" id="GO:0051639">
    <property type="term" value="P:actin filament network formation"/>
    <property type="evidence" value="ECO:0007669"/>
    <property type="project" value="TreeGrafter"/>
</dbReference>
<dbReference type="EMBL" id="QEFC01001745">
    <property type="protein sequence ID" value="KAE9456232.1"/>
    <property type="molecule type" value="Genomic_DNA"/>
</dbReference>
<dbReference type="SUPFAM" id="SSF47576">
    <property type="entry name" value="Calponin-homology domain, CH-domain"/>
    <property type="match status" value="1"/>
</dbReference>
<feature type="region of interest" description="Disordered" evidence="5">
    <location>
        <begin position="856"/>
        <end position="929"/>
    </location>
</feature>
<evidence type="ECO:0000256" key="4">
    <source>
        <dbReference type="ARBA" id="ARBA00023203"/>
    </source>
</evidence>
<dbReference type="PROSITE" id="PS50021">
    <property type="entry name" value="CH"/>
    <property type="match status" value="3"/>
</dbReference>
<dbReference type="Pfam" id="PF02469">
    <property type="entry name" value="Fasciclin"/>
    <property type="match status" value="1"/>
</dbReference>
<dbReference type="PROSITE" id="PS50213">
    <property type="entry name" value="FAS1"/>
    <property type="match status" value="1"/>
</dbReference>
<sequence length="929" mass="102051">MAGAHRLRSFLFPTVHFMHSYSFCSVVQDSGFQRRQQYRIMMDFTVMFIVTTTLVLIFSPSAYSQSPPPPVLTPTPAPAPSPGFVNLTNLLTVAGPFRTFLSLLQSTKVIITLQNQANNTAQGLTLFVPKDSAFAALTNPSLQNLTQDQLKSVCLFHALSQFYSLASFNTLSQRDPISTMAGGPYTLNFTDVMGTVSLSSGWTNTEVSSAVYSTNPVALYQVDKVLLPEAIYGTNIPPPPPPAPTPYIAPTSDTVGGGNTSSSTTSTKPSASYRIVGLGSWSRIVLAVSARNQSGKVTIGDLPPVMVKLKGLNEMFTEAQIKTILGESSSDMNAEIDFESFLRAYLNLLARGTAKLGGPKLKNSVSFLKTSTTTLRHTISESEKASYVSHINSFLGEDPFLKKYLPLDPSTNALFDLAKNGAIGCTVVNIGAQDLVEARPHLVMGLISQIIKIQLLANLNLRKTPQLVELVEDSKDVEELLGLPPEKVLLKWMNFQLKKAGYKKEVTNFSSDLKDGEAYANLLNVLAPEHGSANTLDAKNPTERANLIIEHAEKMDCKRYVTPKDIVEGSANLNLAFVAQIFQQRNGLSVDTQKISFAEMMTDDAQTSREERCFRLWINSLGIDSYVNNVFEDIRAGWVLLEVLDKVSPGSVNWKQASKPPIKMPFRKVENCNQVIRIGKELNFSLVNVAGNDIVQGNKKLILAFLWQLMRFTMLRLLKNLRSHSRGKEITDNDILSWANNKVKSSGRTSRMDSFKDKNLSNGVFFLELLTAVEPRVVNWSVVTKGETGGSIRLEVLDEDKKLNATYIISVARKLGCSIFLLPEDIMEVNQKMILTLTASIMYWSLLQKARDSGSATIDENKVADGSPAASTDGDKDTMSADRLSNLSIDDSLSDTAASPHVETGETSPHVENEEPSTEVEKDNPPDKE</sequence>
<feature type="compositionally biased region" description="Low complexity" evidence="5">
    <location>
        <begin position="882"/>
        <end position="895"/>
    </location>
</feature>
<dbReference type="PANTHER" id="PTHR19961:SF79">
    <property type="entry name" value="FIMBRIN-5"/>
    <property type="match status" value="1"/>
</dbReference>
<feature type="compositionally biased region" description="Pro residues" evidence="5">
    <location>
        <begin position="236"/>
        <end position="247"/>
    </location>
</feature>
<protein>
    <recommendedName>
        <fullName evidence="11">Calponin-homology (CH) domain-containing protein</fullName>
    </recommendedName>
</protein>
<evidence type="ECO:0000259" key="7">
    <source>
        <dbReference type="PROSITE" id="PS50021"/>
    </source>
</evidence>
<evidence type="ECO:0000256" key="6">
    <source>
        <dbReference type="SAM" id="Phobius"/>
    </source>
</evidence>
<dbReference type="InterPro" id="IPR036378">
    <property type="entry name" value="FAS1_dom_sf"/>
</dbReference>
<comment type="subunit">
    <text evidence="2">Interacts with F-actin.</text>
</comment>
<name>A0A6A4LFU2_9ERIC</name>
<dbReference type="InterPro" id="IPR036872">
    <property type="entry name" value="CH_dom_sf"/>
</dbReference>
<evidence type="ECO:0008006" key="11">
    <source>
        <dbReference type="Google" id="ProtNLM"/>
    </source>
</evidence>
<dbReference type="PROSITE" id="PS00020">
    <property type="entry name" value="ACTININ_2"/>
    <property type="match status" value="1"/>
</dbReference>
<dbReference type="GO" id="GO:0051017">
    <property type="term" value="P:actin filament bundle assembly"/>
    <property type="evidence" value="ECO:0007669"/>
    <property type="project" value="InterPro"/>
</dbReference>
<feature type="domain" description="Calponin-homology (CH)" evidence="7">
    <location>
        <begin position="608"/>
        <end position="714"/>
    </location>
</feature>
<feature type="domain" description="Calponin-homology (CH)" evidence="7">
    <location>
        <begin position="483"/>
        <end position="586"/>
    </location>
</feature>
<evidence type="ECO:0000313" key="9">
    <source>
        <dbReference type="EMBL" id="KAE9456232.1"/>
    </source>
</evidence>
<dbReference type="SUPFAM" id="SSF82153">
    <property type="entry name" value="FAS1 domain"/>
    <property type="match status" value="1"/>
</dbReference>
<evidence type="ECO:0000313" key="10">
    <source>
        <dbReference type="Proteomes" id="UP000428333"/>
    </source>
</evidence>
<feature type="domain" description="Calponin-homology (CH)" evidence="7">
    <location>
        <begin position="729"/>
        <end position="846"/>
    </location>
</feature>
<dbReference type="FunFam" id="2.30.180.10:FF:000012">
    <property type="entry name" value="Fasciclin-like arabinogalactan protein 7"/>
    <property type="match status" value="1"/>
</dbReference>
<dbReference type="InterPro" id="IPR001715">
    <property type="entry name" value="CH_dom"/>
</dbReference>
<keyword evidence="4" id="KW-0009">Actin-binding</keyword>
<dbReference type="CDD" id="cd21299">
    <property type="entry name" value="CH_AtFIM_like_rpt3"/>
    <property type="match status" value="1"/>
</dbReference>
<dbReference type="InterPro" id="IPR000782">
    <property type="entry name" value="FAS1_domain"/>
</dbReference>
<dbReference type="OrthoDB" id="431378at2759"/>